<dbReference type="Pfam" id="PF08589">
    <property type="entry name" value="ATG43"/>
    <property type="match status" value="1"/>
</dbReference>
<dbReference type="InterPro" id="IPR013898">
    <property type="entry name" value="Atg43"/>
</dbReference>
<dbReference type="PANTHER" id="PTHR38699">
    <property type="entry name" value="CHROMOSOME 1, WHOLE GENOME SHOTGUN SEQUENCE"/>
    <property type="match status" value="1"/>
</dbReference>
<dbReference type="GO" id="GO:0000423">
    <property type="term" value="P:mitophagy"/>
    <property type="evidence" value="ECO:0007669"/>
    <property type="project" value="InterPro"/>
</dbReference>
<name>A0A0C9TKN2_PAXIN</name>
<dbReference type="HOGENOM" id="CLU_120123_0_0_1"/>
<reference evidence="3" key="2">
    <citation type="submission" date="2015-01" db="EMBL/GenBank/DDBJ databases">
        <title>Evolutionary Origins and Diversification of the Mycorrhizal Mutualists.</title>
        <authorList>
            <consortium name="DOE Joint Genome Institute"/>
            <consortium name="Mycorrhizal Genomics Consortium"/>
            <person name="Kohler A."/>
            <person name="Kuo A."/>
            <person name="Nagy L.G."/>
            <person name="Floudas D."/>
            <person name="Copeland A."/>
            <person name="Barry K.W."/>
            <person name="Cichocki N."/>
            <person name="Veneault-Fourrey C."/>
            <person name="LaButti K."/>
            <person name="Lindquist E.A."/>
            <person name="Lipzen A."/>
            <person name="Lundell T."/>
            <person name="Morin E."/>
            <person name="Murat C."/>
            <person name="Riley R."/>
            <person name="Ohm R."/>
            <person name="Sun H."/>
            <person name="Tunlid A."/>
            <person name="Henrissat B."/>
            <person name="Grigoriev I.V."/>
            <person name="Hibbett D.S."/>
            <person name="Martin F."/>
        </authorList>
    </citation>
    <scope>NUCLEOTIDE SEQUENCE [LARGE SCALE GENOMIC DNA]</scope>
    <source>
        <strain evidence="3">ATCC 200175</strain>
    </source>
</reference>
<dbReference type="Proteomes" id="UP000053647">
    <property type="component" value="Unassembled WGS sequence"/>
</dbReference>
<dbReference type="AlphaFoldDB" id="A0A0C9TKN2"/>
<feature type="compositionally biased region" description="Basic and acidic residues" evidence="1">
    <location>
        <begin position="23"/>
        <end position="37"/>
    </location>
</feature>
<evidence type="ECO:0000256" key="1">
    <source>
        <dbReference type="SAM" id="MobiDB-lite"/>
    </source>
</evidence>
<sequence length="191" mass="21782">MTSKDKYPSLIDSHDYVYNFSDHPSHPHDVEHEEPSTRRRLPIPDLRFEQTYLKRIQSCIHIEPMAKAGKEKEQEFAQPDFAEIERATYTAATHVTPLINSSQQVVRVDWGQVAYITLRDQVMMPLLQGMLWGVIGTYYKPFVAYAKGSLRGKPLPSYPVEGEGVGWLRSWVKKLGFSSITVGPPTFQGRS</sequence>
<evidence type="ECO:0000313" key="2">
    <source>
        <dbReference type="EMBL" id="KIJ11198.1"/>
    </source>
</evidence>
<dbReference type="EMBL" id="KN819385">
    <property type="protein sequence ID" value="KIJ11198.1"/>
    <property type="molecule type" value="Genomic_DNA"/>
</dbReference>
<accession>A0A0C9TKN2</accession>
<keyword evidence="3" id="KW-1185">Reference proteome</keyword>
<dbReference type="PANTHER" id="PTHR38699:SF1">
    <property type="entry name" value="MITOPHAGY RECEPTOR ATG43"/>
    <property type="match status" value="1"/>
</dbReference>
<reference evidence="2 3" key="1">
    <citation type="submission" date="2014-06" db="EMBL/GenBank/DDBJ databases">
        <authorList>
            <consortium name="DOE Joint Genome Institute"/>
            <person name="Kuo A."/>
            <person name="Kohler A."/>
            <person name="Nagy L.G."/>
            <person name="Floudas D."/>
            <person name="Copeland A."/>
            <person name="Barry K.W."/>
            <person name="Cichocki N."/>
            <person name="Veneault-Fourrey C."/>
            <person name="LaButti K."/>
            <person name="Lindquist E.A."/>
            <person name="Lipzen A."/>
            <person name="Lundell T."/>
            <person name="Morin E."/>
            <person name="Murat C."/>
            <person name="Sun H."/>
            <person name="Tunlid A."/>
            <person name="Henrissat B."/>
            <person name="Grigoriev I.V."/>
            <person name="Hibbett D.S."/>
            <person name="Martin F."/>
            <person name="Nordberg H.P."/>
            <person name="Cantor M.N."/>
            <person name="Hua S.X."/>
        </authorList>
    </citation>
    <scope>NUCLEOTIDE SEQUENCE [LARGE SCALE GENOMIC DNA]</scope>
    <source>
        <strain evidence="2 3">ATCC 200175</strain>
    </source>
</reference>
<dbReference type="OrthoDB" id="2430343at2759"/>
<evidence type="ECO:0000313" key="3">
    <source>
        <dbReference type="Proteomes" id="UP000053647"/>
    </source>
</evidence>
<dbReference type="GO" id="GO:0140580">
    <property type="term" value="F:mitochondrion autophagosome adaptor activity"/>
    <property type="evidence" value="ECO:0007669"/>
    <property type="project" value="InterPro"/>
</dbReference>
<feature type="region of interest" description="Disordered" evidence="1">
    <location>
        <begin position="21"/>
        <end position="41"/>
    </location>
</feature>
<protein>
    <submittedName>
        <fullName evidence="2">Uncharacterized protein</fullName>
    </submittedName>
</protein>
<gene>
    <name evidence="2" type="ORF">PAXINDRAFT_171883</name>
</gene>
<organism evidence="2 3">
    <name type="scientific">Paxillus involutus ATCC 200175</name>
    <dbReference type="NCBI Taxonomy" id="664439"/>
    <lineage>
        <taxon>Eukaryota</taxon>
        <taxon>Fungi</taxon>
        <taxon>Dikarya</taxon>
        <taxon>Basidiomycota</taxon>
        <taxon>Agaricomycotina</taxon>
        <taxon>Agaricomycetes</taxon>
        <taxon>Agaricomycetidae</taxon>
        <taxon>Boletales</taxon>
        <taxon>Paxilineae</taxon>
        <taxon>Paxillaceae</taxon>
        <taxon>Paxillus</taxon>
    </lineage>
</organism>
<proteinExistence type="predicted"/>